<feature type="transmembrane region" description="Helical" evidence="1">
    <location>
        <begin position="86"/>
        <end position="104"/>
    </location>
</feature>
<evidence type="ECO:0000313" key="2">
    <source>
        <dbReference type="EMBL" id="RAK57769.1"/>
    </source>
</evidence>
<keyword evidence="1" id="KW-0472">Membrane</keyword>
<dbReference type="EMBL" id="QFYR01000001">
    <property type="protein sequence ID" value="RAK57769.1"/>
    <property type="molecule type" value="Genomic_DNA"/>
</dbReference>
<organism evidence="2 3">
    <name type="scientific">Phenylobacterium deserti</name>
    <dbReference type="NCBI Taxonomy" id="1914756"/>
    <lineage>
        <taxon>Bacteria</taxon>
        <taxon>Pseudomonadati</taxon>
        <taxon>Pseudomonadota</taxon>
        <taxon>Alphaproteobacteria</taxon>
        <taxon>Caulobacterales</taxon>
        <taxon>Caulobacteraceae</taxon>
        <taxon>Phenylobacterium</taxon>
    </lineage>
</organism>
<feature type="transmembrane region" description="Helical" evidence="1">
    <location>
        <begin position="6"/>
        <end position="25"/>
    </location>
</feature>
<evidence type="ECO:0000313" key="3">
    <source>
        <dbReference type="Proteomes" id="UP000249725"/>
    </source>
</evidence>
<keyword evidence="1" id="KW-0812">Transmembrane</keyword>
<reference evidence="3" key="1">
    <citation type="submission" date="2018-05" db="EMBL/GenBank/DDBJ databases">
        <authorList>
            <person name="Li X."/>
        </authorList>
    </citation>
    <scope>NUCLEOTIDE SEQUENCE [LARGE SCALE GENOMIC DNA]</scope>
    <source>
        <strain evidence="3">YIM 73061</strain>
    </source>
</reference>
<dbReference type="AlphaFoldDB" id="A0A328AT91"/>
<comment type="caution">
    <text evidence="2">The sequence shown here is derived from an EMBL/GenBank/DDBJ whole genome shotgun (WGS) entry which is preliminary data.</text>
</comment>
<proteinExistence type="predicted"/>
<sequence>MTLTTILQGLLLALLLCLAAGWQVLEKLIWDEAQRLRERNSDLRRDPRFDLPAVTLDTDPLRELKNGPQHDLPKGLQRKIRQQTQLVAAILITFGVLVFVRFFWPWET</sequence>
<accession>A0A328AT91</accession>
<protein>
    <submittedName>
        <fullName evidence="2">Uncharacterized protein</fullName>
    </submittedName>
</protein>
<keyword evidence="1" id="KW-1133">Transmembrane helix</keyword>
<name>A0A328AT91_9CAUL</name>
<gene>
    <name evidence="2" type="ORF">DJ018_07565</name>
</gene>
<keyword evidence="3" id="KW-1185">Reference proteome</keyword>
<evidence type="ECO:0000256" key="1">
    <source>
        <dbReference type="SAM" id="Phobius"/>
    </source>
</evidence>
<dbReference type="Proteomes" id="UP000249725">
    <property type="component" value="Unassembled WGS sequence"/>
</dbReference>